<reference evidence="1" key="2">
    <citation type="submission" date="2025-09" db="UniProtKB">
        <authorList>
            <consortium name="Ensembl"/>
        </authorList>
    </citation>
    <scope>IDENTIFICATION</scope>
</reference>
<accession>A0A8D2NUJ1</accession>
<dbReference type="Ensembl" id="ENSZLMT00000003524.1">
    <property type="protein sequence ID" value="ENSZLMP00000003403.1"/>
    <property type="gene ID" value="ENSZLMG00000002468.1"/>
</dbReference>
<organism evidence="1 2">
    <name type="scientific">Zosterops lateralis melanops</name>
    <dbReference type="NCBI Taxonomy" id="1220523"/>
    <lineage>
        <taxon>Eukaryota</taxon>
        <taxon>Metazoa</taxon>
        <taxon>Chordata</taxon>
        <taxon>Craniata</taxon>
        <taxon>Vertebrata</taxon>
        <taxon>Euteleostomi</taxon>
        <taxon>Archelosauria</taxon>
        <taxon>Archosauria</taxon>
        <taxon>Dinosauria</taxon>
        <taxon>Saurischia</taxon>
        <taxon>Theropoda</taxon>
        <taxon>Coelurosauria</taxon>
        <taxon>Aves</taxon>
        <taxon>Neognathae</taxon>
        <taxon>Neoaves</taxon>
        <taxon>Telluraves</taxon>
        <taxon>Australaves</taxon>
        <taxon>Passeriformes</taxon>
        <taxon>Sylvioidea</taxon>
        <taxon>Zosteropidae</taxon>
        <taxon>Zosterops</taxon>
    </lineage>
</organism>
<protein>
    <submittedName>
        <fullName evidence="1">Uncharacterized protein</fullName>
    </submittedName>
</protein>
<dbReference type="Proteomes" id="UP000694401">
    <property type="component" value="Unassembled WGS sequence"/>
</dbReference>
<evidence type="ECO:0000313" key="1">
    <source>
        <dbReference type="Ensembl" id="ENSZLMP00000003403.1"/>
    </source>
</evidence>
<dbReference type="AlphaFoldDB" id="A0A8D2NUJ1"/>
<keyword evidence="2" id="KW-1185">Reference proteome</keyword>
<evidence type="ECO:0000313" key="2">
    <source>
        <dbReference type="Proteomes" id="UP000694401"/>
    </source>
</evidence>
<name>A0A8D2NUJ1_ZOSLA</name>
<reference evidence="1" key="1">
    <citation type="submission" date="2025-08" db="UniProtKB">
        <authorList>
            <consortium name="Ensembl"/>
        </authorList>
    </citation>
    <scope>IDENTIFICATION</scope>
</reference>
<sequence>ISKSMLSRCSHTNSHYKLLLSCVLVNRHLMIQSLPHVLTRRKKFHLDSKLQGQDFCFHSFNPNWLMPLLCIY</sequence>
<proteinExistence type="predicted"/>